<dbReference type="Pfam" id="PF08487">
    <property type="entry name" value="VIT"/>
    <property type="match status" value="1"/>
</dbReference>
<evidence type="ECO:0000259" key="1">
    <source>
        <dbReference type="PROSITE" id="PS51468"/>
    </source>
</evidence>
<gene>
    <name evidence="2" type="ORF">AMORRO_LOCUS16763</name>
</gene>
<dbReference type="PANTHER" id="PTHR45737:SF6">
    <property type="entry name" value="VON WILLEBRAND FACTOR A DOMAIN-CONTAINING PROTEIN 5A"/>
    <property type="match status" value="1"/>
</dbReference>
<dbReference type="InterPro" id="IPR013694">
    <property type="entry name" value="VIT"/>
</dbReference>
<dbReference type="PROSITE" id="PS51468">
    <property type="entry name" value="VIT"/>
    <property type="match status" value="1"/>
</dbReference>
<accession>A0A9N9NYX0</accession>
<comment type="caution">
    <text evidence="2">The sequence shown here is derived from an EMBL/GenBank/DDBJ whole genome shotgun (WGS) entry which is preliminary data.</text>
</comment>
<organism evidence="2 3">
    <name type="scientific">Acaulospora morrowiae</name>
    <dbReference type="NCBI Taxonomy" id="94023"/>
    <lineage>
        <taxon>Eukaryota</taxon>
        <taxon>Fungi</taxon>
        <taxon>Fungi incertae sedis</taxon>
        <taxon>Mucoromycota</taxon>
        <taxon>Glomeromycotina</taxon>
        <taxon>Glomeromycetes</taxon>
        <taxon>Diversisporales</taxon>
        <taxon>Acaulosporaceae</taxon>
        <taxon>Acaulospora</taxon>
    </lineage>
</organism>
<feature type="non-terminal residue" evidence="2">
    <location>
        <position position="131"/>
    </location>
</feature>
<dbReference type="SMART" id="SM00609">
    <property type="entry name" value="VIT"/>
    <property type="match status" value="1"/>
</dbReference>
<dbReference type="OrthoDB" id="1729737at2759"/>
<dbReference type="AlphaFoldDB" id="A0A9N9NYX0"/>
<dbReference type="Proteomes" id="UP000789342">
    <property type="component" value="Unassembled WGS sequence"/>
</dbReference>
<feature type="domain" description="VIT" evidence="1">
    <location>
        <begin position="1"/>
        <end position="104"/>
    </location>
</feature>
<dbReference type="EMBL" id="CAJVPV010048073">
    <property type="protein sequence ID" value="CAG8773758.1"/>
    <property type="molecule type" value="Genomic_DNA"/>
</dbReference>
<keyword evidence="3" id="KW-1185">Reference proteome</keyword>
<evidence type="ECO:0000313" key="3">
    <source>
        <dbReference type="Proteomes" id="UP000789342"/>
    </source>
</evidence>
<proteinExistence type="predicted"/>
<protein>
    <submittedName>
        <fullName evidence="2">10525_t:CDS:1</fullName>
    </submittedName>
</protein>
<feature type="non-terminal residue" evidence="2">
    <location>
        <position position="1"/>
    </location>
</feature>
<evidence type="ECO:0000313" key="2">
    <source>
        <dbReference type="EMBL" id="CAG8773758.1"/>
    </source>
</evidence>
<name>A0A9N9NYX0_9GLOM</name>
<sequence>VDMIAEVTIQQAYKNVENNLIEGLYKFPIYEAATICGFEAEIDGRRNVKGIVKEAKEAAKEYDDAIKQGHGAYLLEEQLADVFQCTVKNIASGQTVVIKITYVTELKHDADSEQIRFVLPTAIAPRYGFHM</sequence>
<dbReference type="PANTHER" id="PTHR45737">
    <property type="entry name" value="VON WILLEBRAND FACTOR A DOMAIN-CONTAINING PROTEIN 5A"/>
    <property type="match status" value="1"/>
</dbReference>
<reference evidence="2" key="1">
    <citation type="submission" date="2021-06" db="EMBL/GenBank/DDBJ databases">
        <authorList>
            <person name="Kallberg Y."/>
            <person name="Tangrot J."/>
            <person name="Rosling A."/>
        </authorList>
    </citation>
    <scope>NUCLEOTIDE SEQUENCE</scope>
    <source>
        <strain evidence="2">CL551</strain>
    </source>
</reference>